<dbReference type="SUPFAM" id="SSF52833">
    <property type="entry name" value="Thioredoxin-like"/>
    <property type="match status" value="1"/>
</dbReference>
<evidence type="ECO:0000256" key="1">
    <source>
        <dbReference type="ARBA" id="ARBA00007198"/>
    </source>
</evidence>
<accession>A0A5C5G816</accession>
<evidence type="ECO:0000313" key="3">
    <source>
        <dbReference type="EMBL" id="TNY30903.1"/>
    </source>
</evidence>
<protein>
    <submittedName>
        <fullName evidence="3">Arsenate reductase</fullName>
    </submittedName>
</protein>
<dbReference type="InterPro" id="IPR006660">
    <property type="entry name" value="Arsenate_reductase-like"/>
</dbReference>
<dbReference type="PANTHER" id="PTHR30041">
    <property type="entry name" value="ARSENATE REDUCTASE"/>
    <property type="match status" value="1"/>
</dbReference>
<dbReference type="RefSeq" id="WP_140197169.1">
    <property type="nucleotide sequence ID" value="NZ_CP065915.1"/>
</dbReference>
<comment type="similarity">
    <text evidence="1 2">Belongs to the ArsC family.</text>
</comment>
<dbReference type="OrthoDB" id="9803749at2"/>
<organism evidence="3 4">
    <name type="scientific">Pelagovum pacificum</name>
    <dbReference type="NCBI Taxonomy" id="2588711"/>
    <lineage>
        <taxon>Bacteria</taxon>
        <taxon>Pseudomonadati</taxon>
        <taxon>Pseudomonadota</taxon>
        <taxon>Alphaproteobacteria</taxon>
        <taxon>Rhodobacterales</taxon>
        <taxon>Paracoccaceae</taxon>
        <taxon>Pelagovum</taxon>
    </lineage>
</organism>
<name>A0A5C5G816_9RHOB</name>
<dbReference type="AlphaFoldDB" id="A0A5C5G816"/>
<reference evidence="3 4" key="1">
    <citation type="submission" date="2019-06" db="EMBL/GenBank/DDBJ databases">
        <title>Genome of new Rhodobacteraceae sp. SM1903.</title>
        <authorList>
            <person name="Ren X."/>
        </authorList>
    </citation>
    <scope>NUCLEOTIDE SEQUENCE [LARGE SCALE GENOMIC DNA]</scope>
    <source>
        <strain evidence="3 4">SM1903</strain>
    </source>
</reference>
<dbReference type="Proteomes" id="UP000314011">
    <property type="component" value="Unassembled WGS sequence"/>
</dbReference>
<keyword evidence="4" id="KW-1185">Reference proteome</keyword>
<dbReference type="InterPro" id="IPR036249">
    <property type="entry name" value="Thioredoxin-like_sf"/>
</dbReference>
<dbReference type="Gene3D" id="3.40.30.10">
    <property type="entry name" value="Glutaredoxin"/>
    <property type="match status" value="1"/>
</dbReference>
<evidence type="ECO:0000313" key="4">
    <source>
        <dbReference type="Proteomes" id="UP000314011"/>
    </source>
</evidence>
<dbReference type="Pfam" id="PF03960">
    <property type="entry name" value="ArsC"/>
    <property type="match status" value="1"/>
</dbReference>
<dbReference type="EMBL" id="VFFF01000003">
    <property type="protein sequence ID" value="TNY30903.1"/>
    <property type="molecule type" value="Genomic_DNA"/>
</dbReference>
<sequence length="108" mass="12001">MEIYALSTCDTCRKALREIRAAGLDPQVIDVRKDGVPTPVLAEMQAAFGPKLVNRSSATWRGLSEEERARDPLELLAENPTLMKRPVIRHDGQWFLGWTGDVRAAVIG</sequence>
<evidence type="ECO:0000256" key="2">
    <source>
        <dbReference type="PROSITE-ProRule" id="PRU01282"/>
    </source>
</evidence>
<proteinExistence type="inferred from homology"/>
<comment type="caution">
    <text evidence="3">The sequence shown here is derived from an EMBL/GenBank/DDBJ whole genome shotgun (WGS) entry which is preliminary data.</text>
</comment>
<dbReference type="PROSITE" id="PS51353">
    <property type="entry name" value="ARSC"/>
    <property type="match status" value="1"/>
</dbReference>
<dbReference type="PANTHER" id="PTHR30041:SF8">
    <property type="entry name" value="PROTEIN YFFB"/>
    <property type="match status" value="1"/>
</dbReference>
<gene>
    <name evidence="3" type="ORF">FHY64_17510</name>
</gene>